<feature type="transmembrane region" description="Helical" evidence="5">
    <location>
        <begin position="68"/>
        <end position="87"/>
    </location>
</feature>
<evidence type="ECO:0000313" key="7">
    <source>
        <dbReference type="EMBL" id="MCH6468487.1"/>
    </source>
</evidence>
<evidence type="ECO:0000256" key="4">
    <source>
        <dbReference type="ARBA" id="ARBA00023136"/>
    </source>
</evidence>
<name>A0ABS9TVP1_9MICC</name>
<evidence type="ECO:0000256" key="5">
    <source>
        <dbReference type="SAM" id="Phobius"/>
    </source>
</evidence>
<keyword evidence="4 5" id="KW-0472">Membrane</keyword>
<proteinExistence type="predicted"/>
<feature type="domain" description="TM2" evidence="6">
    <location>
        <begin position="23"/>
        <end position="77"/>
    </location>
</feature>
<dbReference type="Pfam" id="PF05154">
    <property type="entry name" value="TM2"/>
    <property type="match status" value="1"/>
</dbReference>
<accession>A0ABS9TVP1</accession>
<evidence type="ECO:0000256" key="1">
    <source>
        <dbReference type="ARBA" id="ARBA00004141"/>
    </source>
</evidence>
<keyword evidence="2 5" id="KW-0812">Transmembrane</keyword>
<keyword evidence="8" id="KW-1185">Reference proteome</keyword>
<evidence type="ECO:0000256" key="2">
    <source>
        <dbReference type="ARBA" id="ARBA00022692"/>
    </source>
</evidence>
<protein>
    <submittedName>
        <fullName evidence="7">TM2 domain-containing protein</fullName>
    </submittedName>
</protein>
<reference evidence="7 8" key="1">
    <citation type="submission" date="2022-03" db="EMBL/GenBank/DDBJ databases">
        <title>Sinomonas sp. isolated from a soil.</title>
        <authorList>
            <person name="Han J."/>
            <person name="Kim D.-U."/>
        </authorList>
    </citation>
    <scope>NUCLEOTIDE SEQUENCE [LARGE SCALE GENOMIC DNA]</scope>
    <source>
        <strain evidence="7 8">5-5</strain>
    </source>
</reference>
<evidence type="ECO:0000256" key="3">
    <source>
        <dbReference type="ARBA" id="ARBA00022989"/>
    </source>
</evidence>
<keyword evidence="3 5" id="KW-1133">Transmembrane helix</keyword>
<comment type="subcellular location">
    <subcellularLocation>
        <location evidence="1">Membrane</location>
        <topology evidence="1">Multi-pass membrane protein</topology>
    </subcellularLocation>
</comment>
<gene>
    <name evidence="7" type="ORF">L0M17_00545</name>
</gene>
<organism evidence="7 8">
    <name type="scientific">Sinomonas terrae</name>
    <dbReference type="NCBI Taxonomy" id="2908838"/>
    <lineage>
        <taxon>Bacteria</taxon>
        <taxon>Bacillati</taxon>
        <taxon>Actinomycetota</taxon>
        <taxon>Actinomycetes</taxon>
        <taxon>Micrococcales</taxon>
        <taxon>Micrococcaceae</taxon>
        <taxon>Sinomonas</taxon>
    </lineage>
</organism>
<evidence type="ECO:0000313" key="8">
    <source>
        <dbReference type="Proteomes" id="UP001202922"/>
    </source>
</evidence>
<comment type="caution">
    <text evidence="7">The sequence shown here is derived from an EMBL/GenBank/DDBJ whole genome shotgun (WGS) entry which is preliminary data.</text>
</comment>
<dbReference type="Proteomes" id="UP001202922">
    <property type="component" value="Unassembled WGS sequence"/>
</dbReference>
<dbReference type="EMBL" id="JAKZBV010000001">
    <property type="protein sequence ID" value="MCH6468487.1"/>
    <property type="molecule type" value="Genomic_DNA"/>
</dbReference>
<dbReference type="InterPro" id="IPR007829">
    <property type="entry name" value="TM2"/>
</dbReference>
<evidence type="ECO:0000259" key="6">
    <source>
        <dbReference type="Pfam" id="PF05154"/>
    </source>
</evidence>
<sequence length="97" mass="10497">MMYLPAAPSQEAGLAPAIRLSPRRRAVAGLLGIYLGAFGAHRFYLGYTAMGIVQIMAAILFARETYGAIFLWGIVEGTLIVLGAQPFRTDAQGRLLR</sequence>
<dbReference type="RefSeq" id="WP_241050241.1">
    <property type="nucleotide sequence ID" value="NZ_JAKZBV010000001.1"/>
</dbReference>